<feature type="region of interest" description="Disordered" evidence="1">
    <location>
        <begin position="16"/>
        <end position="49"/>
    </location>
</feature>
<proteinExistence type="predicted"/>
<dbReference type="EMBL" id="BGZK01000674">
    <property type="protein sequence ID" value="GBP55653.1"/>
    <property type="molecule type" value="Genomic_DNA"/>
</dbReference>
<keyword evidence="3" id="KW-1185">Reference proteome</keyword>
<protein>
    <submittedName>
        <fullName evidence="2">Uncharacterized protein</fullName>
    </submittedName>
</protein>
<sequence length="70" mass="8080">MRNQKCLHHVLVVWSRSKQADDPSESRWSTSPMDTRNPRGVTGTLPVSREGIGYLMEGELMERDRHDGRE</sequence>
<organism evidence="2 3">
    <name type="scientific">Eumeta variegata</name>
    <name type="common">Bagworm moth</name>
    <name type="synonym">Eumeta japonica</name>
    <dbReference type="NCBI Taxonomy" id="151549"/>
    <lineage>
        <taxon>Eukaryota</taxon>
        <taxon>Metazoa</taxon>
        <taxon>Ecdysozoa</taxon>
        <taxon>Arthropoda</taxon>
        <taxon>Hexapoda</taxon>
        <taxon>Insecta</taxon>
        <taxon>Pterygota</taxon>
        <taxon>Neoptera</taxon>
        <taxon>Endopterygota</taxon>
        <taxon>Lepidoptera</taxon>
        <taxon>Glossata</taxon>
        <taxon>Ditrysia</taxon>
        <taxon>Tineoidea</taxon>
        <taxon>Psychidae</taxon>
        <taxon>Oiketicinae</taxon>
        <taxon>Eumeta</taxon>
    </lineage>
</organism>
<evidence type="ECO:0000313" key="3">
    <source>
        <dbReference type="Proteomes" id="UP000299102"/>
    </source>
</evidence>
<dbReference type="AlphaFoldDB" id="A0A4C1WXN3"/>
<reference evidence="2 3" key="1">
    <citation type="journal article" date="2019" name="Commun. Biol.">
        <title>The bagworm genome reveals a unique fibroin gene that provides high tensile strength.</title>
        <authorList>
            <person name="Kono N."/>
            <person name="Nakamura H."/>
            <person name="Ohtoshi R."/>
            <person name="Tomita M."/>
            <person name="Numata K."/>
            <person name="Arakawa K."/>
        </authorList>
    </citation>
    <scope>NUCLEOTIDE SEQUENCE [LARGE SCALE GENOMIC DNA]</scope>
</reference>
<gene>
    <name evidence="2" type="ORF">EVAR_97861_1</name>
</gene>
<name>A0A4C1WXN3_EUMVA</name>
<dbReference type="Proteomes" id="UP000299102">
    <property type="component" value="Unassembled WGS sequence"/>
</dbReference>
<evidence type="ECO:0000256" key="1">
    <source>
        <dbReference type="SAM" id="MobiDB-lite"/>
    </source>
</evidence>
<comment type="caution">
    <text evidence="2">The sequence shown here is derived from an EMBL/GenBank/DDBJ whole genome shotgun (WGS) entry which is preliminary data.</text>
</comment>
<accession>A0A4C1WXN3</accession>
<evidence type="ECO:0000313" key="2">
    <source>
        <dbReference type="EMBL" id="GBP55653.1"/>
    </source>
</evidence>